<feature type="coiled-coil region" evidence="1">
    <location>
        <begin position="26"/>
        <end position="53"/>
    </location>
</feature>
<organism evidence="3 4">
    <name type="scientific">Desulfomonile tiedjei (strain ATCC 49306 / DSM 6799 / DCB-1)</name>
    <dbReference type="NCBI Taxonomy" id="706587"/>
    <lineage>
        <taxon>Bacteria</taxon>
        <taxon>Pseudomonadati</taxon>
        <taxon>Thermodesulfobacteriota</taxon>
        <taxon>Desulfomonilia</taxon>
        <taxon>Desulfomonilales</taxon>
        <taxon>Desulfomonilaceae</taxon>
        <taxon>Desulfomonile</taxon>
    </lineage>
</organism>
<dbReference type="RefSeq" id="WP_014810853.1">
    <property type="nucleotide sequence ID" value="NC_018025.1"/>
</dbReference>
<evidence type="ECO:0000256" key="1">
    <source>
        <dbReference type="SAM" id="Coils"/>
    </source>
</evidence>
<sequence>MSARRSALYVLVIIASLLLLGCSEDTAGLAQKIADLEKRMQKQEKDLKEMAGKFSPPKDFSADIQRIEDQQDRMQQAIKTKVDPVNNKLEEFRDWAQEAQKEREEVGKKIKSLEGSISEFNKKLDAESRQAGAAAREVPALKKHMAGVSKNVDDLAKGLADVRKDIQENNSKIVNAVKKTLPKLKEAAVAELKDQLTPLEQGLSNLKTGVESDRQAIAAMKTQPQPQAQPQPQPESGKEVQALNKRIKELEEILTTQKAYLLEVGSKVHELELQLRR</sequence>
<dbReference type="PROSITE" id="PS51257">
    <property type="entry name" value="PROKAR_LIPOPROTEIN"/>
    <property type="match status" value="1"/>
</dbReference>
<dbReference type="SUPFAM" id="SSF57997">
    <property type="entry name" value="Tropomyosin"/>
    <property type="match status" value="1"/>
</dbReference>
<gene>
    <name evidence="3" type="ordered locus">Desti_3052</name>
</gene>
<dbReference type="EMBL" id="CP003360">
    <property type="protein sequence ID" value="AFM25716.1"/>
    <property type="molecule type" value="Genomic_DNA"/>
</dbReference>
<dbReference type="HOGENOM" id="CLU_1003740_0_0_7"/>
<dbReference type="eggNOG" id="COG1196">
    <property type="taxonomic scope" value="Bacteria"/>
</dbReference>
<evidence type="ECO:0000313" key="4">
    <source>
        <dbReference type="Proteomes" id="UP000006055"/>
    </source>
</evidence>
<keyword evidence="1" id="KW-0175">Coiled coil</keyword>
<dbReference type="Proteomes" id="UP000006055">
    <property type="component" value="Chromosome"/>
</dbReference>
<protein>
    <recommendedName>
        <fullName evidence="5">Chromosome partition protein Smc</fullName>
    </recommendedName>
</protein>
<evidence type="ECO:0000256" key="2">
    <source>
        <dbReference type="SAM" id="MobiDB-lite"/>
    </source>
</evidence>
<proteinExistence type="predicted"/>
<accession>I4C825</accession>
<evidence type="ECO:0008006" key="5">
    <source>
        <dbReference type="Google" id="ProtNLM"/>
    </source>
</evidence>
<feature type="region of interest" description="Disordered" evidence="2">
    <location>
        <begin position="214"/>
        <end position="242"/>
    </location>
</feature>
<name>I4C825_DESTA</name>
<keyword evidence="4" id="KW-1185">Reference proteome</keyword>
<dbReference type="Gene3D" id="1.10.287.1490">
    <property type="match status" value="1"/>
</dbReference>
<feature type="coiled-coil region" evidence="1">
    <location>
        <begin position="85"/>
        <end position="130"/>
    </location>
</feature>
<reference evidence="4" key="1">
    <citation type="submission" date="2012-06" db="EMBL/GenBank/DDBJ databases">
        <title>Complete sequence of chromosome of Desulfomonile tiedjei DSM 6799.</title>
        <authorList>
            <person name="Lucas S."/>
            <person name="Copeland A."/>
            <person name="Lapidus A."/>
            <person name="Glavina del Rio T."/>
            <person name="Dalin E."/>
            <person name="Tice H."/>
            <person name="Bruce D."/>
            <person name="Goodwin L."/>
            <person name="Pitluck S."/>
            <person name="Peters L."/>
            <person name="Ovchinnikova G."/>
            <person name="Zeytun A."/>
            <person name="Lu M."/>
            <person name="Kyrpides N."/>
            <person name="Mavromatis K."/>
            <person name="Ivanova N."/>
            <person name="Brettin T."/>
            <person name="Detter J.C."/>
            <person name="Han C."/>
            <person name="Larimer F."/>
            <person name="Land M."/>
            <person name="Hauser L."/>
            <person name="Markowitz V."/>
            <person name="Cheng J.-F."/>
            <person name="Hugenholtz P."/>
            <person name="Woyke T."/>
            <person name="Wu D."/>
            <person name="Spring S."/>
            <person name="Schroeder M."/>
            <person name="Brambilla E."/>
            <person name="Klenk H.-P."/>
            <person name="Eisen J.A."/>
        </authorList>
    </citation>
    <scope>NUCLEOTIDE SEQUENCE [LARGE SCALE GENOMIC DNA]</scope>
    <source>
        <strain evidence="4">ATCC 49306 / DSM 6799 / DCB-1</strain>
    </source>
</reference>
<dbReference type="AlphaFoldDB" id="I4C825"/>
<dbReference type="KEGG" id="dti:Desti_3052"/>
<evidence type="ECO:0000313" key="3">
    <source>
        <dbReference type="EMBL" id="AFM25716.1"/>
    </source>
</evidence>